<accession>A0ABR1LQ50</accession>
<comment type="caution">
    <text evidence="2">The sequence shown here is derived from an EMBL/GenBank/DDBJ whole genome shotgun (WGS) entry which is preliminary data.</text>
</comment>
<reference evidence="2 3" key="1">
    <citation type="submission" date="2024-04" db="EMBL/GenBank/DDBJ databases">
        <title>Phyllosticta paracitricarpa is synonymous to the EU quarantine fungus P. citricarpa based on phylogenomic analyses.</title>
        <authorList>
            <consortium name="Lawrence Berkeley National Laboratory"/>
            <person name="Van ingen-buijs V.A."/>
            <person name="Van westerhoven A.C."/>
            <person name="Haridas S."/>
            <person name="Skiadas P."/>
            <person name="Martin F."/>
            <person name="Groenewald J.Z."/>
            <person name="Crous P.W."/>
            <person name="Seidl M.F."/>
        </authorList>
    </citation>
    <scope>NUCLEOTIDE SEQUENCE [LARGE SCALE GENOMIC DNA]</scope>
    <source>
        <strain evidence="2 3">CPC 17464</strain>
    </source>
</reference>
<gene>
    <name evidence="2" type="ORF">J3D65DRAFT_623488</name>
</gene>
<feature type="compositionally biased region" description="Basic and acidic residues" evidence="1">
    <location>
        <begin position="1"/>
        <end position="10"/>
    </location>
</feature>
<dbReference type="Proteomes" id="UP001360953">
    <property type="component" value="Unassembled WGS sequence"/>
</dbReference>
<dbReference type="GeneID" id="92033068"/>
<proteinExistence type="predicted"/>
<evidence type="ECO:0000256" key="1">
    <source>
        <dbReference type="SAM" id="MobiDB-lite"/>
    </source>
</evidence>
<sequence>MRRHEAESVARWKSKRARLSGKTQRVEDEPAAARTFEGGRRIPERPLISEGICRGLGWPARHDGCNDVDGCSIGMVGRTWLGWRSLKMGSGGQKPKAKSKQASRQIGHVFRVAMIGLRDRARPFSRVSRQPWPKAMGWVCREMSEDEARSRSLQPGCGGGHCETSDGGRSEVWSFMGAAWTRFSTCAEGRVVKCRVCLGGSGTYRTE</sequence>
<organism evidence="2 3">
    <name type="scientific">Phyllosticta citribraziliensis</name>
    <dbReference type="NCBI Taxonomy" id="989973"/>
    <lineage>
        <taxon>Eukaryota</taxon>
        <taxon>Fungi</taxon>
        <taxon>Dikarya</taxon>
        <taxon>Ascomycota</taxon>
        <taxon>Pezizomycotina</taxon>
        <taxon>Dothideomycetes</taxon>
        <taxon>Dothideomycetes incertae sedis</taxon>
        <taxon>Botryosphaeriales</taxon>
        <taxon>Phyllostictaceae</taxon>
        <taxon>Phyllosticta</taxon>
    </lineage>
</organism>
<name>A0ABR1LQ50_9PEZI</name>
<evidence type="ECO:0000313" key="3">
    <source>
        <dbReference type="Proteomes" id="UP001360953"/>
    </source>
</evidence>
<feature type="region of interest" description="Disordered" evidence="1">
    <location>
        <begin position="1"/>
        <end position="28"/>
    </location>
</feature>
<evidence type="ECO:0000313" key="2">
    <source>
        <dbReference type="EMBL" id="KAK7536808.1"/>
    </source>
</evidence>
<dbReference type="EMBL" id="JBBPEH010000006">
    <property type="protein sequence ID" value="KAK7536808.1"/>
    <property type="molecule type" value="Genomic_DNA"/>
</dbReference>
<protein>
    <submittedName>
        <fullName evidence="2">Uncharacterized protein</fullName>
    </submittedName>
</protein>
<dbReference type="RefSeq" id="XP_066654959.1">
    <property type="nucleotide sequence ID" value="XM_066800162.1"/>
</dbReference>
<keyword evidence="3" id="KW-1185">Reference proteome</keyword>